<accession>A0A6P6QBI7</accession>
<dbReference type="KEGG" id="caua:113110874"/>
<reference evidence="6" key="1">
    <citation type="submission" date="2025-08" db="UniProtKB">
        <authorList>
            <consortium name="RefSeq"/>
        </authorList>
    </citation>
    <scope>IDENTIFICATION</scope>
    <source>
        <strain evidence="6">Wakin</strain>
        <tissue evidence="6">Muscle</tissue>
    </source>
</reference>
<dbReference type="OrthoDB" id="9423210at2759"/>
<keyword evidence="3" id="KW-0732">Signal</keyword>
<feature type="transmembrane region" description="Helical" evidence="2">
    <location>
        <begin position="194"/>
        <end position="216"/>
    </location>
</feature>
<evidence type="ECO:0000259" key="4">
    <source>
        <dbReference type="PROSITE" id="PS50050"/>
    </source>
</evidence>
<dbReference type="RefSeq" id="XP_026130919.1">
    <property type="nucleotide sequence ID" value="XM_026275134.1"/>
</dbReference>
<dbReference type="PROSITE" id="PS00652">
    <property type="entry name" value="TNFR_NGFR_1"/>
    <property type="match status" value="1"/>
</dbReference>
<evidence type="ECO:0000256" key="1">
    <source>
        <dbReference type="PROSITE-ProRule" id="PRU00206"/>
    </source>
</evidence>
<feature type="domain" description="TNFR-Cys" evidence="4">
    <location>
        <begin position="62"/>
        <end position="102"/>
    </location>
</feature>
<keyword evidence="2" id="KW-0812">Transmembrane</keyword>
<protein>
    <submittedName>
        <fullName evidence="6">Tumor necrosis factor receptor superfamily member 9 isoform X1</fullName>
    </submittedName>
</protein>
<dbReference type="PANTHER" id="PTHR47139:SF4">
    <property type="entry name" value="TUMOR NECROSIS FACTOR RECEPTOR SUPERFAMILY MEMBER 9 ISOFORM X1-RELATED"/>
    <property type="match status" value="1"/>
</dbReference>
<dbReference type="GeneID" id="113110874"/>
<dbReference type="SMART" id="SM00208">
    <property type="entry name" value="TNFR"/>
    <property type="match status" value="3"/>
</dbReference>
<name>A0A6P6QBI7_CARAU</name>
<organism evidence="5 6">
    <name type="scientific">Carassius auratus</name>
    <name type="common">Goldfish</name>
    <dbReference type="NCBI Taxonomy" id="7957"/>
    <lineage>
        <taxon>Eukaryota</taxon>
        <taxon>Metazoa</taxon>
        <taxon>Chordata</taxon>
        <taxon>Craniata</taxon>
        <taxon>Vertebrata</taxon>
        <taxon>Euteleostomi</taxon>
        <taxon>Actinopterygii</taxon>
        <taxon>Neopterygii</taxon>
        <taxon>Teleostei</taxon>
        <taxon>Ostariophysi</taxon>
        <taxon>Cypriniformes</taxon>
        <taxon>Cyprinidae</taxon>
        <taxon>Cyprininae</taxon>
        <taxon>Carassius</taxon>
    </lineage>
</organism>
<gene>
    <name evidence="6" type="primary">LOC113110874</name>
</gene>
<evidence type="ECO:0000313" key="6">
    <source>
        <dbReference type="RefSeq" id="XP_026130919.1"/>
    </source>
</evidence>
<keyword evidence="5" id="KW-1185">Reference proteome</keyword>
<feature type="repeat" description="TNFR-Cys" evidence="1">
    <location>
        <begin position="62"/>
        <end position="102"/>
    </location>
</feature>
<dbReference type="GO" id="GO:0042127">
    <property type="term" value="P:regulation of cell population proliferation"/>
    <property type="evidence" value="ECO:0007669"/>
    <property type="project" value="TreeGrafter"/>
</dbReference>
<evidence type="ECO:0000256" key="2">
    <source>
        <dbReference type="SAM" id="Phobius"/>
    </source>
</evidence>
<dbReference type="Pfam" id="PF00020">
    <property type="entry name" value="TNFR_c6"/>
    <property type="match status" value="2"/>
</dbReference>
<dbReference type="PANTHER" id="PTHR47139">
    <property type="entry name" value="TUMOR NECROSIS FACTOR RECEPTOR SUPERFAMILY MEMBER 9"/>
    <property type="match status" value="1"/>
</dbReference>
<comment type="caution">
    <text evidence="1">Lacks conserved residue(s) required for the propagation of feature annotation.</text>
</comment>
<evidence type="ECO:0000256" key="3">
    <source>
        <dbReference type="SAM" id="SignalP"/>
    </source>
</evidence>
<keyword evidence="2" id="KW-1133">Transmembrane helix</keyword>
<feature type="chain" id="PRO_5027639832" evidence="3">
    <location>
        <begin position="20"/>
        <end position="283"/>
    </location>
</feature>
<dbReference type="Gene3D" id="2.10.50.10">
    <property type="entry name" value="Tumor Necrosis Factor Receptor, subunit A, domain 2"/>
    <property type="match status" value="2"/>
</dbReference>
<dbReference type="SUPFAM" id="SSF57586">
    <property type="entry name" value="TNF receptor-like"/>
    <property type="match status" value="2"/>
</dbReference>
<proteinExistence type="predicted"/>
<dbReference type="PROSITE" id="PS50050">
    <property type="entry name" value="TNFR_NGFR_2"/>
    <property type="match status" value="1"/>
</dbReference>
<dbReference type="InterPro" id="IPR001368">
    <property type="entry name" value="TNFR/NGFR_Cys_rich_reg"/>
</dbReference>
<dbReference type="AlphaFoldDB" id="A0A6P6QBI7"/>
<keyword evidence="2" id="KW-0472">Membrane</keyword>
<sequence>MKLLHGLILAASVLVLAAGHSVESGCLDYDVKDSNIKCCKKCKPGNRIVSICGQDINTLCTPCEKDKFISDGNPYQCMICDKCSGKNRQVKVNCTASSDTVCECKAGYRCANDKCSRCIEECGKGYQPSATGCEPCPPGTYTDKIHQYCVNWTKCTQPDHQIAVPGNAFTDVICGRKPDTKPSVSPPSDTESEVTVILIIFGLISIAITVASVLFLEWRRGKATQKPHIEKETHAAGEQTQMALLDVPSFCFPQQEHGGSSQSSTASLVSQDIGPLEAQTCVV</sequence>
<feature type="signal peptide" evidence="3">
    <location>
        <begin position="1"/>
        <end position="19"/>
    </location>
</feature>
<evidence type="ECO:0000313" key="5">
    <source>
        <dbReference type="Proteomes" id="UP000515129"/>
    </source>
</evidence>
<keyword evidence="6" id="KW-0675">Receptor</keyword>
<dbReference type="GO" id="GO:0038023">
    <property type="term" value="F:signaling receptor activity"/>
    <property type="evidence" value="ECO:0007669"/>
    <property type="project" value="TreeGrafter"/>
</dbReference>
<dbReference type="Proteomes" id="UP000515129">
    <property type="component" value="Chromosome 11"/>
</dbReference>